<feature type="chain" id="PRO_5041987588" description="RRM domain-containing protein" evidence="2">
    <location>
        <begin position="23"/>
        <end position="461"/>
    </location>
</feature>
<dbReference type="Proteomes" id="UP001280121">
    <property type="component" value="Unassembled WGS sequence"/>
</dbReference>
<evidence type="ECO:0000256" key="2">
    <source>
        <dbReference type="SAM" id="SignalP"/>
    </source>
</evidence>
<comment type="caution">
    <text evidence="4">The sequence shown here is derived from an EMBL/GenBank/DDBJ whole genome shotgun (WGS) entry which is preliminary data.</text>
</comment>
<evidence type="ECO:0000259" key="3">
    <source>
        <dbReference type="PROSITE" id="PS50102"/>
    </source>
</evidence>
<name>A0AAD9TQX2_9ROSI</name>
<dbReference type="InterPro" id="IPR000504">
    <property type="entry name" value="RRM_dom"/>
</dbReference>
<dbReference type="SMART" id="SM00360">
    <property type="entry name" value="RRM"/>
    <property type="match status" value="1"/>
</dbReference>
<accession>A0AAD9TQX2</accession>
<dbReference type="Gene3D" id="3.30.70.330">
    <property type="match status" value="1"/>
</dbReference>
<proteinExistence type="predicted"/>
<sequence length="461" mass="52023">MKVNLIILLLTDLSFEVLNVRTQSGVVLNKLYQHDFGRMTKASERSYGLLSHGKKEDFRDGLFSIFIDNLNPMVDLLGLWGNFKPFSNVRDVYLSTTSSSPRIRFVFIRFGSSEEAIKAAEKTNGMLVNGWPIVAKMASFGFNMRRKIDQDGGPNTTGGRKRRTVETYDEVLKGDQRTTCFVEERMEDQFSTLSWTNFQIEEEWFKKCVMGVLKDLSKVSTVNSRLRNRGFLFSSTYVGDKRIVWFFELEGDKEAGGYGKMICEASSSTSPLVVMDRKQHIESYKPADLCCQVKNSNKKGKVDVCCQVQNSIKKGKVDKCCLVKSNRRVSFSRDGIEKSVKARYVNSLPDEKSDSSLLLNSSFGRAENSILVDVGLKRKECGLKKASTLVLNRGFGNENIVPEGLKASWNLHEEITKVIKAGGVLGFDFNGRENDMVEEIVRRIKAGTFGKLEGIRLRNNK</sequence>
<dbReference type="GO" id="GO:0003723">
    <property type="term" value="F:RNA binding"/>
    <property type="evidence" value="ECO:0007669"/>
    <property type="project" value="UniProtKB-UniRule"/>
</dbReference>
<dbReference type="SUPFAM" id="SSF54928">
    <property type="entry name" value="RNA-binding domain, RBD"/>
    <property type="match status" value="1"/>
</dbReference>
<reference evidence="4" key="1">
    <citation type="journal article" date="2023" name="Plant J.">
        <title>Genome sequences and population genomics provide insights into the demographic history, inbreeding, and mutation load of two 'living fossil' tree species of Dipteronia.</title>
        <authorList>
            <person name="Feng Y."/>
            <person name="Comes H.P."/>
            <person name="Chen J."/>
            <person name="Zhu S."/>
            <person name="Lu R."/>
            <person name="Zhang X."/>
            <person name="Li P."/>
            <person name="Qiu J."/>
            <person name="Olsen K.M."/>
            <person name="Qiu Y."/>
        </authorList>
    </citation>
    <scope>NUCLEOTIDE SEQUENCE</scope>
    <source>
        <strain evidence="4">KIB01</strain>
    </source>
</reference>
<organism evidence="4 5">
    <name type="scientific">Dipteronia dyeriana</name>
    <dbReference type="NCBI Taxonomy" id="168575"/>
    <lineage>
        <taxon>Eukaryota</taxon>
        <taxon>Viridiplantae</taxon>
        <taxon>Streptophyta</taxon>
        <taxon>Embryophyta</taxon>
        <taxon>Tracheophyta</taxon>
        <taxon>Spermatophyta</taxon>
        <taxon>Magnoliopsida</taxon>
        <taxon>eudicotyledons</taxon>
        <taxon>Gunneridae</taxon>
        <taxon>Pentapetalae</taxon>
        <taxon>rosids</taxon>
        <taxon>malvids</taxon>
        <taxon>Sapindales</taxon>
        <taxon>Sapindaceae</taxon>
        <taxon>Hippocastanoideae</taxon>
        <taxon>Acereae</taxon>
        <taxon>Dipteronia</taxon>
    </lineage>
</organism>
<evidence type="ECO:0000256" key="1">
    <source>
        <dbReference type="PROSITE-ProRule" id="PRU00176"/>
    </source>
</evidence>
<dbReference type="InterPro" id="IPR035979">
    <property type="entry name" value="RBD_domain_sf"/>
</dbReference>
<dbReference type="InterPro" id="IPR012677">
    <property type="entry name" value="Nucleotide-bd_a/b_plait_sf"/>
</dbReference>
<dbReference type="AlphaFoldDB" id="A0AAD9TQX2"/>
<evidence type="ECO:0000313" key="4">
    <source>
        <dbReference type="EMBL" id="KAK2640496.1"/>
    </source>
</evidence>
<protein>
    <recommendedName>
        <fullName evidence="3">RRM domain-containing protein</fullName>
    </recommendedName>
</protein>
<dbReference type="CDD" id="cd00590">
    <property type="entry name" value="RRM_SF"/>
    <property type="match status" value="1"/>
</dbReference>
<evidence type="ECO:0000313" key="5">
    <source>
        <dbReference type="Proteomes" id="UP001280121"/>
    </source>
</evidence>
<keyword evidence="1" id="KW-0694">RNA-binding</keyword>
<dbReference type="EMBL" id="JANJYI010000008">
    <property type="protein sequence ID" value="KAK2640496.1"/>
    <property type="molecule type" value="Genomic_DNA"/>
</dbReference>
<gene>
    <name evidence="4" type="ORF">Ddye_028291</name>
</gene>
<feature type="domain" description="RRM" evidence="3">
    <location>
        <begin position="63"/>
        <end position="140"/>
    </location>
</feature>
<feature type="signal peptide" evidence="2">
    <location>
        <begin position="1"/>
        <end position="22"/>
    </location>
</feature>
<keyword evidence="2" id="KW-0732">Signal</keyword>
<dbReference type="PROSITE" id="PS50102">
    <property type="entry name" value="RRM"/>
    <property type="match status" value="1"/>
</dbReference>
<keyword evidence="5" id="KW-1185">Reference proteome</keyword>
<dbReference type="Pfam" id="PF00076">
    <property type="entry name" value="RRM_1"/>
    <property type="match status" value="1"/>
</dbReference>